<gene>
    <name evidence="1" type="ORF">GN331_08725</name>
</gene>
<name>A0A7C9MMC6_9GAMM</name>
<evidence type="ECO:0000313" key="2">
    <source>
        <dbReference type="Proteomes" id="UP000479692"/>
    </source>
</evidence>
<dbReference type="EMBL" id="WOXT01000002">
    <property type="protein sequence ID" value="MUV14287.1"/>
    <property type="molecule type" value="Genomic_DNA"/>
</dbReference>
<dbReference type="RefSeq" id="WP_156641586.1">
    <property type="nucleotide sequence ID" value="NZ_WOXT01000002.1"/>
</dbReference>
<sequence>MSAVRDPAVDTTLAKWRERWPEWPFAELFVAPLHRERAVAWFALRDELTHAAWFGSDPIPGEAKLAWWAEELHGWAKGVRRHPLGIVLQREPAAWPVLAAALPSLRASRERPANIDDAFAALEPFAQAVSTIAATLFGHGDSAPARSVVASLLAERALAGGDAAAPLQSIAQAGQGAEPGVASRLWARTLLDQWPLPYGGRVPGRLHAGLVRERLRRYADGGAPERPLPAWRALLTSWQGARR</sequence>
<evidence type="ECO:0000313" key="1">
    <source>
        <dbReference type="EMBL" id="MUV14287.1"/>
    </source>
</evidence>
<dbReference type="Proteomes" id="UP000479692">
    <property type="component" value="Unassembled WGS sequence"/>
</dbReference>
<protein>
    <submittedName>
        <fullName evidence="1">Phytoene/squalene synthase family protein</fullName>
    </submittedName>
</protein>
<organism evidence="1 2">
    <name type="scientific">Noviluteimonas gilva</name>
    <dbReference type="NCBI Taxonomy" id="2682097"/>
    <lineage>
        <taxon>Bacteria</taxon>
        <taxon>Pseudomonadati</taxon>
        <taxon>Pseudomonadota</taxon>
        <taxon>Gammaproteobacteria</taxon>
        <taxon>Lysobacterales</taxon>
        <taxon>Lysobacteraceae</taxon>
        <taxon>Noviluteimonas</taxon>
    </lineage>
</organism>
<keyword evidence="2" id="KW-1185">Reference proteome</keyword>
<proteinExistence type="predicted"/>
<accession>A0A7C9MMC6</accession>
<comment type="caution">
    <text evidence="1">The sequence shown here is derived from an EMBL/GenBank/DDBJ whole genome shotgun (WGS) entry which is preliminary data.</text>
</comment>
<reference evidence="1 2" key="1">
    <citation type="submission" date="2019-12" db="EMBL/GenBank/DDBJ databases">
        <authorList>
            <person name="Xu J."/>
        </authorList>
    </citation>
    <scope>NUCLEOTIDE SEQUENCE [LARGE SCALE GENOMIC DNA]</scope>
    <source>
        <strain evidence="1 2">HX-5-24</strain>
    </source>
</reference>
<dbReference type="AlphaFoldDB" id="A0A7C9MMC6"/>